<protein>
    <recommendedName>
        <fullName evidence="1">ParE-like toxin domain-containing protein</fullName>
    </recommendedName>
</protein>
<gene>
    <name evidence="2" type="ORF">QSH02_17565</name>
</gene>
<name>A0AAW7CVU6_9GAMM</name>
<comment type="caution">
    <text evidence="2">The sequence shown here is derived from an EMBL/GenBank/DDBJ whole genome shotgun (WGS) entry which is preliminary data.</text>
</comment>
<reference evidence="2" key="1">
    <citation type="submission" date="2023-06" db="EMBL/GenBank/DDBJ databases">
        <title>Acute promotion of culturable opportunistic pathogens and persistent increase of antibiotic resistance following antibiotic exposure in mouse gut microbiota.</title>
        <authorList>
            <person name="Li L."/>
            <person name="Wang B."/>
            <person name="Sun Y."/>
            <person name="Wang M."/>
            <person name="Xu H."/>
        </authorList>
    </citation>
    <scope>NUCLEOTIDE SEQUENCE</scope>
    <source>
        <strain evidence="2">EPA10_1</strain>
    </source>
</reference>
<sequence length="94" mass="10808">MSDNRIISHHQPARIFPECVTPVPEHIQRKANGLLLRYFSGERLSKKVKCSGKKGGVYPVLKINIGSSWRLLSTDNGQSWKLMSHERYNKMISR</sequence>
<organism evidence="2 3">
    <name type="scientific">Proteus faecis</name>
    <dbReference type="NCBI Taxonomy" id="2050967"/>
    <lineage>
        <taxon>Bacteria</taxon>
        <taxon>Pseudomonadati</taxon>
        <taxon>Pseudomonadota</taxon>
        <taxon>Gammaproteobacteria</taxon>
        <taxon>Enterobacterales</taxon>
        <taxon>Morganellaceae</taxon>
        <taxon>Proteus</taxon>
    </lineage>
</organism>
<dbReference type="Pfam" id="PF24732">
    <property type="entry name" value="ParE_like"/>
    <property type="match status" value="1"/>
</dbReference>
<evidence type="ECO:0000313" key="2">
    <source>
        <dbReference type="EMBL" id="MDL5356635.1"/>
    </source>
</evidence>
<dbReference type="EMBL" id="JASVWL010000026">
    <property type="protein sequence ID" value="MDL5356635.1"/>
    <property type="molecule type" value="Genomic_DNA"/>
</dbReference>
<proteinExistence type="predicted"/>
<dbReference type="Proteomes" id="UP001224739">
    <property type="component" value="Unassembled WGS sequence"/>
</dbReference>
<dbReference type="AlphaFoldDB" id="A0AAW7CVU6"/>
<dbReference type="RefSeq" id="WP_001764953.1">
    <property type="nucleotide sequence ID" value="NZ_JASVWJ010000010.1"/>
</dbReference>
<accession>A0AAW7CVU6</accession>
<dbReference type="InterPro" id="IPR056925">
    <property type="entry name" value="ParE-like"/>
</dbReference>
<evidence type="ECO:0000313" key="3">
    <source>
        <dbReference type="Proteomes" id="UP001224739"/>
    </source>
</evidence>
<dbReference type="GeneID" id="83613392"/>
<evidence type="ECO:0000259" key="1">
    <source>
        <dbReference type="Pfam" id="PF24732"/>
    </source>
</evidence>
<feature type="domain" description="ParE-like toxin" evidence="1">
    <location>
        <begin position="25"/>
        <end position="90"/>
    </location>
</feature>